<proteinExistence type="predicted"/>
<dbReference type="EMBL" id="QLLK01000007">
    <property type="protein sequence ID" value="RAI88376.1"/>
    <property type="molecule type" value="Genomic_DNA"/>
</dbReference>
<protein>
    <recommendedName>
        <fullName evidence="3">Outer membrane protein with beta-barrel domain</fullName>
    </recommendedName>
</protein>
<evidence type="ECO:0000313" key="2">
    <source>
        <dbReference type="Proteomes" id="UP000249610"/>
    </source>
</evidence>
<keyword evidence="2" id="KW-1185">Reference proteome</keyword>
<evidence type="ECO:0008006" key="3">
    <source>
        <dbReference type="Google" id="ProtNLM"/>
    </source>
</evidence>
<dbReference type="Gene3D" id="2.40.160.20">
    <property type="match status" value="1"/>
</dbReference>
<comment type="caution">
    <text evidence="1">The sequence shown here is derived from an EMBL/GenBank/DDBJ whole genome shotgun (WGS) entry which is preliminary data.</text>
</comment>
<sequence length="307" mass="36276">MKKFLFIILFLSTTGAFSQSFYRFRFEEPWSFSASAGMTQYYGELYSFWKYNEGIQPDWNANIAAHYIFGTNLKARLDFSYIKMSGQDPPSDPRAYRTPRNLHFRAQNWEVTAMVEYYLNPVKVPNIHRSLLNPYIFAGLGMSTNNPKAELDGEWVDLRPLQLENNPYNRYIITFPMGLGLKYKANVYMDFFLEGNYRFTLTDYMDDISAYNVSEFYLDLVDDYVTGNNPDRLRLAIRNPSFIDDNGLPDVDKILRNNGRVRRGSGLTHRYDGYMTINFGVEIYFSPDIWDNFFFRNRVFEKAFRFW</sequence>
<dbReference type="Proteomes" id="UP000249610">
    <property type="component" value="Unassembled WGS sequence"/>
</dbReference>
<name>A0A327PEZ9_9BACT</name>
<dbReference type="OrthoDB" id="654178at2"/>
<dbReference type="AlphaFoldDB" id="A0A327PEZ9"/>
<organism evidence="1 2">
    <name type="scientific">Algoriphagus yeomjeoni</name>
    <dbReference type="NCBI Taxonomy" id="291403"/>
    <lineage>
        <taxon>Bacteria</taxon>
        <taxon>Pseudomonadati</taxon>
        <taxon>Bacteroidota</taxon>
        <taxon>Cytophagia</taxon>
        <taxon>Cytophagales</taxon>
        <taxon>Cyclobacteriaceae</taxon>
        <taxon>Algoriphagus</taxon>
    </lineage>
</organism>
<evidence type="ECO:0000313" key="1">
    <source>
        <dbReference type="EMBL" id="RAI88376.1"/>
    </source>
</evidence>
<gene>
    <name evidence="1" type="ORF">LV83_02676</name>
</gene>
<dbReference type="RefSeq" id="WP_111612015.1">
    <property type="nucleotide sequence ID" value="NZ_QLLK01000007.1"/>
</dbReference>
<reference evidence="1 2" key="1">
    <citation type="submission" date="2018-06" db="EMBL/GenBank/DDBJ databases">
        <title>Genomic Encyclopedia of Archaeal and Bacterial Type Strains, Phase II (KMG-II): from individual species to whole genera.</title>
        <authorList>
            <person name="Goeker M."/>
        </authorList>
    </citation>
    <scope>NUCLEOTIDE SEQUENCE [LARGE SCALE GENOMIC DNA]</scope>
    <source>
        <strain evidence="1 2">DSM 23446</strain>
    </source>
</reference>
<accession>A0A327PEZ9</accession>